<evidence type="ECO:0000313" key="6">
    <source>
        <dbReference type="EMBL" id="WNZ22392.1"/>
    </source>
</evidence>
<dbReference type="InterPro" id="IPR038770">
    <property type="entry name" value="Na+/solute_symporter_sf"/>
</dbReference>
<feature type="transmembrane region" description="Helical" evidence="5">
    <location>
        <begin position="102"/>
        <end position="122"/>
    </location>
</feature>
<name>A0AA96WT46_9CYAN</name>
<dbReference type="GO" id="GO:0016020">
    <property type="term" value="C:membrane"/>
    <property type="evidence" value="ECO:0007669"/>
    <property type="project" value="UniProtKB-SubCell"/>
</dbReference>
<dbReference type="PANTHER" id="PTHR10361">
    <property type="entry name" value="SODIUM-BILE ACID COTRANSPORTER"/>
    <property type="match status" value="1"/>
</dbReference>
<dbReference type="EMBL" id="CP053586">
    <property type="protein sequence ID" value="WNZ22392.1"/>
    <property type="molecule type" value="Genomic_DNA"/>
</dbReference>
<dbReference type="AlphaFoldDB" id="A0AA96WT46"/>
<evidence type="ECO:0000256" key="1">
    <source>
        <dbReference type="ARBA" id="ARBA00004141"/>
    </source>
</evidence>
<feature type="transmembrane region" description="Helical" evidence="5">
    <location>
        <begin position="192"/>
        <end position="215"/>
    </location>
</feature>
<feature type="transmembrane region" description="Helical" evidence="5">
    <location>
        <begin position="42"/>
        <end position="67"/>
    </location>
</feature>
<dbReference type="InterPro" id="IPR002657">
    <property type="entry name" value="BilAc:Na_symport/Acr3"/>
</dbReference>
<evidence type="ECO:0000256" key="2">
    <source>
        <dbReference type="ARBA" id="ARBA00022692"/>
    </source>
</evidence>
<gene>
    <name evidence="6" type="ORF">HJG54_05635</name>
</gene>
<feature type="transmembrane region" description="Helical" evidence="5">
    <location>
        <begin position="73"/>
        <end position="90"/>
    </location>
</feature>
<feature type="transmembrane region" description="Helical" evidence="5">
    <location>
        <begin position="12"/>
        <end position="30"/>
    </location>
</feature>
<comment type="subcellular location">
    <subcellularLocation>
        <location evidence="1">Membrane</location>
        <topology evidence="1">Multi-pass membrane protein</topology>
    </subcellularLocation>
</comment>
<evidence type="ECO:0008006" key="7">
    <source>
        <dbReference type="Google" id="ProtNLM"/>
    </source>
</evidence>
<keyword evidence="4 5" id="KW-0472">Membrane</keyword>
<feature type="transmembrane region" description="Helical" evidence="5">
    <location>
        <begin position="258"/>
        <end position="279"/>
    </location>
</feature>
<evidence type="ECO:0000256" key="3">
    <source>
        <dbReference type="ARBA" id="ARBA00022989"/>
    </source>
</evidence>
<dbReference type="Gene3D" id="1.20.1530.20">
    <property type="match status" value="1"/>
</dbReference>
<evidence type="ECO:0000256" key="4">
    <source>
        <dbReference type="ARBA" id="ARBA00023136"/>
    </source>
</evidence>
<organism evidence="6">
    <name type="scientific">Leptolyngbya sp. NK1-12</name>
    <dbReference type="NCBI Taxonomy" id="2547451"/>
    <lineage>
        <taxon>Bacteria</taxon>
        <taxon>Bacillati</taxon>
        <taxon>Cyanobacteriota</taxon>
        <taxon>Cyanophyceae</taxon>
        <taxon>Leptolyngbyales</taxon>
        <taxon>Leptolyngbyaceae</taxon>
        <taxon>Leptolyngbya group</taxon>
        <taxon>Leptolyngbya</taxon>
    </lineage>
</organism>
<sequence>MSDSTLLLCSNLAKLTLFSLMLSLGVTLRLEQILLLWQRPGLLNRSILAIVVVVPMLVALVVFSFQLPQEVEIGLILTAIAPGTSLTFCLPRQGRAESYAVALQATVSLLAVITVPMTIAILQEFFPPEAQISPLNVVQQLAVAQFLPLMIGMTVRYCWSDFADNLETLLGQAANVLLCILILWILAEQLDAVLHIGLFPLIMIGLLALVSLWIGHFLGGRETSTRVTLATTTATHSAALALFIAILNLPHLSVSPAIAVYVLVSGALTIAYLTWNVALQMP</sequence>
<proteinExistence type="predicted"/>
<feature type="transmembrane region" description="Helical" evidence="5">
    <location>
        <begin position="227"/>
        <end position="246"/>
    </location>
</feature>
<keyword evidence="3 5" id="KW-1133">Transmembrane helix</keyword>
<evidence type="ECO:0000256" key="5">
    <source>
        <dbReference type="SAM" id="Phobius"/>
    </source>
</evidence>
<protein>
    <recommendedName>
        <fullName evidence="7">Bile acid:sodium symporter family protein</fullName>
    </recommendedName>
</protein>
<keyword evidence="2 5" id="KW-0812">Transmembrane</keyword>
<dbReference type="RefSeq" id="WP_316433835.1">
    <property type="nucleotide sequence ID" value="NZ_CP053586.1"/>
</dbReference>
<feature type="transmembrane region" description="Helical" evidence="5">
    <location>
        <begin position="166"/>
        <end position="186"/>
    </location>
</feature>
<dbReference type="PANTHER" id="PTHR10361:SF28">
    <property type="entry name" value="P3 PROTEIN-RELATED"/>
    <property type="match status" value="1"/>
</dbReference>
<accession>A0AA96WT46</accession>
<feature type="transmembrane region" description="Helical" evidence="5">
    <location>
        <begin position="142"/>
        <end position="159"/>
    </location>
</feature>
<dbReference type="InterPro" id="IPR004710">
    <property type="entry name" value="Bilac:Na_transpt"/>
</dbReference>
<reference evidence="6" key="1">
    <citation type="submission" date="2020-05" db="EMBL/GenBank/DDBJ databases">
        <authorList>
            <person name="Zhu T."/>
            <person name="Keshari N."/>
            <person name="Lu X."/>
        </authorList>
    </citation>
    <scope>NUCLEOTIDE SEQUENCE</scope>
    <source>
        <strain evidence="6">NK1-12</strain>
    </source>
</reference>
<dbReference type="Pfam" id="PF01758">
    <property type="entry name" value="SBF"/>
    <property type="match status" value="1"/>
</dbReference>